<keyword evidence="1" id="KW-0805">Transcription regulation</keyword>
<dbReference type="InterPro" id="IPR001138">
    <property type="entry name" value="Zn2Cys6_DnaBD"/>
</dbReference>
<evidence type="ECO:0000259" key="5">
    <source>
        <dbReference type="PROSITE" id="PS50048"/>
    </source>
</evidence>
<dbReference type="SUPFAM" id="SSF57701">
    <property type="entry name" value="Zn2/Cys6 DNA-binding domain"/>
    <property type="match status" value="1"/>
</dbReference>
<dbReference type="GO" id="GO:0008270">
    <property type="term" value="F:zinc ion binding"/>
    <property type="evidence" value="ECO:0007669"/>
    <property type="project" value="InterPro"/>
</dbReference>
<feature type="domain" description="Zn(2)-C6 fungal-type" evidence="5">
    <location>
        <begin position="45"/>
        <end position="74"/>
    </location>
</feature>
<dbReference type="EMBL" id="ML738585">
    <property type="protein sequence ID" value="KAE8168505.1"/>
    <property type="molecule type" value="Genomic_DNA"/>
</dbReference>
<dbReference type="Gene3D" id="4.10.240.10">
    <property type="entry name" value="Zn(2)-C6 fungal-type DNA-binding domain"/>
    <property type="match status" value="1"/>
</dbReference>
<organism evidence="6 7">
    <name type="scientific">Aspergillus tamarii</name>
    <dbReference type="NCBI Taxonomy" id="41984"/>
    <lineage>
        <taxon>Eukaryota</taxon>
        <taxon>Fungi</taxon>
        <taxon>Dikarya</taxon>
        <taxon>Ascomycota</taxon>
        <taxon>Pezizomycotina</taxon>
        <taxon>Eurotiomycetes</taxon>
        <taxon>Eurotiomycetidae</taxon>
        <taxon>Eurotiales</taxon>
        <taxon>Aspergillaceae</taxon>
        <taxon>Aspergillus</taxon>
        <taxon>Aspergillus subgen. Circumdati</taxon>
    </lineage>
</organism>
<gene>
    <name evidence="6" type="ORF">BDV40DRAFT_251009</name>
</gene>
<sequence length="105" mass="12086">MFRLPKDILAPLLLSTDMAGGTESPRGGNLPSHVQRIPKKYVTRACDDCKRRKCKCDGLEPCYRCVCMGLDCAYHSSYNRVQKRKRHVSVPEGRTCHCHLFWLFQ</sequence>
<dbReference type="Pfam" id="PF00172">
    <property type="entry name" value="Zn_clus"/>
    <property type="match status" value="1"/>
</dbReference>
<keyword evidence="7" id="KW-1185">Reference proteome</keyword>
<dbReference type="Proteomes" id="UP000326950">
    <property type="component" value="Unassembled WGS sequence"/>
</dbReference>
<protein>
    <recommendedName>
        <fullName evidence="5">Zn(2)-C6 fungal-type domain-containing protein</fullName>
    </recommendedName>
</protein>
<name>A0A5N6VBU6_ASPTM</name>
<keyword evidence="2" id="KW-0238">DNA-binding</keyword>
<evidence type="ECO:0000313" key="7">
    <source>
        <dbReference type="Proteomes" id="UP000326950"/>
    </source>
</evidence>
<dbReference type="CDD" id="cd00067">
    <property type="entry name" value="GAL4"/>
    <property type="match status" value="1"/>
</dbReference>
<evidence type="ECO:0000313" key="6">
    <source>
        <dbReference type="EMBL" id="KAE8168505.1"/>
    </source>
</evidence>
<keyword evidence="3" id="KW-0804">Transcription</keyword>
<dbReference type="GO" id="GO:0009893">
    <property type="term" value="P:positive regulation of metabolic process"/>
    <property type="evidence" value="ECO:0007669"/>
    <property type="project" value="UniProtKB-ARBA"/>
</dbReference>
<proteinExistence type="predicted"/>
<dbReference type="InterPro" id="IPR036864">
    <property type="entry name" value="Zn2-C6_fun-type_DNA-bd_sf"/>
</dbReference>
<dbReference type="PROSITE" id="PS50048">
    <property type="entry name" value="ZN2_CY6_FUNGAL_2"/>
    <property type="match status" value="1"/>
</dbReference>
<dbReference type="SMART" id="SM00066">
    <property type="entry name" value="GAL4"/>
    <property type="match status" value="1"/>
</dbReference>
<reference evidence="6 7" key="1">
    <citation type="submission" date="2019-04" db="EMBL/GenBank/DDBJ databases">
        <title>Friends and foes A comparative genomics study of 23 Aspergillus species from section Flavi.</title>
        <authorList>
            <consortium name="DOE Joint Genome Institute"/>
            <person name="Kjaerbolling I."/>
            <person name="Vesth T."/>
            <person name="Frisvad J.C."/>
            <person name="Nybo J.L."/>
            <person name="Theobald S."/>
            <person name="Kildgaard S."/>
            <person name="Isbrandt T."/>
            <person name="Kuo A."/>
            <person name="Sato A."/>
            <person name="Lyhne E.K."/>
            <person name="Kogle M.E."/>
            <person name="Wiebenga A."/>
            <person name="Kun R.S."/>
            <person name="Lubbers R.J."/>
            <person name="Makela M.R."/>
            <person name="Barry K."/>
            <person name="Chovatia M."/>
            <person name="Clum A."/>
            <person name="Daum C."/>
            <person name="Haridas S."/>
            <person name="He G."/>
            <person name="LaButti K."/>
            <person name="Lipzen A."/>
            <person name="Mondo S."/>
            <person name="Riley R."/>
            <person name="Salamov A."/>
            <person name="Simmons B.A."/>
            <person name="Magnuson J.K."/>
            <person name="Henrissat B."/>
            <person name="Mortensen U.H."/>
            <person name="Larsen T.O."/>
            <person name="Devries R.P."/>
            <person name="Grigoriev I.V."/>
            <person name="Machida M."/>
            <person name="Baker S.E."/>
            <person name="Andersen M.R."/>
        </authorList>
    </citation>
    <scope>NUCLEOTIDE SEQUENCE [LARGE SCALE GENOMIC DNA]</scope>
    <source>
        <strain evidence="6 7">CBS 117626</strain>
    </source>
</reference>
<evidence type="ECO:0000256" key="3">
    <source>
        <dbReference type="ARBA" id="ARBA00023163"/>
    </source>
</evidence>
<evidence type="ECO:0000256" key="1">
    <source>
        <dbReference type="ARBA" id="ARBA00023015"/>
    </source>
</evidence>
<evidence type="ECO:0000256" key="4">
    <source>
        <dbReference type="ARBA" id="ARBA00023242"/>
    </source>
</evidence>
<keyword evidence="4" id="KW-0539">Nucleus</keyword>
<dbReference type="GO" id="GO:0000981">
    <property type="term" value="F:DNA-binding transcription factor activity, RNA polymerase II-specific"/>
    <property type="evidence" value="ECO:0007669"/>
    <property type="project" value="InterPro"/>
</dbReference>
<dbReference type="PROSITE" id="PS00463">
    <property type="entry name" value="ZN2_CY6_FUNGAL_1"/>
    <property type="match status" value="1"/>
</dbReference>
<evidence type="ECO:0000256" key="2">
    <source>
        <dbReference type="ARBA" id="ARBA00023125"/>
    </source>
</evidence>
<accession>A0A5N6VBU6</accession>
<dbReference type="AlphaFoldDB" id="A0A5N6VBU6"/>
<dbReference type="GO" id="GO:0003677">
    <property type="term" value="F:DNA binding"/>
    <property type="evidence" value="ECO:0007669"/>
    <property type="project" value="UniProtKB-KW"/>
</dbReference>